<keyword evidence="2 3" id="KW-0802">TPR repeat</keyword>
<keyword evidence="1" id="KW-0677">Repeat</keyword>
<evidence type="ECO:0000256" key="3">
    <source>
        <dbReference type="PROSITE-ProRule" id="PRU00339"/>
    </source>
</evidence>
<dbReference type="RefSeq" id="WP_041975060.1">
    <property type="nucleotide sequence ID" value="NZ_CBXV010000004.1"/>
</dbReference>
<name>A0A0B6WXI9_9BACT</name>
<organism evidence="5 6">
    <name type="scientific">Pyrinomonas methylaliphatogenes</name>
    <dbReference type="NCBI Taxonomy" id="454194"/>
    <lineage>
        <taxon>Bacteria</taxon>
        <taxon>Pseudomonadati</taxon>
        <taxon>Acidobacteriota</taxon>
        <taxon>Blastocatellia</taxon>
        <taxon>Blastocatellales</taxon>
        <taxon>Pyrinomonadaceae</taxon>
        <taxon>Pyrinomonas</taxon>
    </lineage>
</organism>
<evidence type="ECO:0000313" key="6">
    <source>
        <dbReference type="Proteomes" id="UP000031518"/>
    </source>
</evidence>
<dbReference type="Pfam" id="PF01239">
    <property type="entry name" value="PPTA"/>
    <property type="match status" value="1"/>
</dbReference>
<accession>A0A0B6WXI9</accession>
<keyword evidence="5" id="KW-0808">Transferase</keyword>
<dbReference type="EMBL" id="CBXV010000004">
    <property type="protein sequence ID" value="CDM64999.1"/>
    <property type="molecule type" value="Genomic_DNA"/>
</dbReference>
<dbReference type="PROSITE" id="PS50005">
    <property type="entry name" value="TPR"/>
    <property type="match status" value="1"/>
</dbReference>
<dbReference type="OrthoDB" id="111238at2"/>
<evidence type="ECO:0000256" key="2">
    <source>
        <dbReference type="ARBA" id="ARBA00022803"/>
    </source>
</evidence>
<dbReference type="InterPro" id="IPR013105">
    <property type="entry name" value="TPR_2"/>
</dbReference>
<dbReference type="InterPro" id="IPR002088">
    <property type="entry name" value="Prenyl_trans_a"/>
</dbReference>
<evidence type="ECO:0000313" key="5">
    <source>
        <dbReference type="EMBL" id="CDM64999.1"/>
    </source>
</evidence>
<dbReference type="Pfam" id="PF13431">
    <property type="entry name" value="TPR_17"/>
    <property type="match status" value="1"/>
</dbReference>
<dbReference type="InterPro" id="IPR019734">
    <property type="entry name" value="TPR_rpt"/>
</dbReference>
<proteinExistence type="predicted"/>
<dbReference type="Gene3D" id="1.25.40.10">
    <property type="entry name" value="Tetratricopeptide repeat domain"/>
    <property type="match status" value="1"/>
</dbReference>
<dbReference type="Pfam" id="PF07719">
    <property type="entry name" value="TPR_2"/>
    <property type="match status" value="1"/>
</dbReference>
<evidence type="ECO:0000256" key="4">
    <source>
        <dbReference type="SAM" id="MobiDB-lite"/>
    </source>
</evidence>
<protein>
    <submittedName>
        <fullName evidence="5">Protein prenyltransferase alpha subunit repeat/Tetratricopeptide repeat</fullName>
    </submittedName>
</protein>
<dbReference type="STRING" id="454194.PYK22_00995"/>
<dbReference type="InterPro" id="IPR011990">
    <property type="entry name" value="TPR-like_helical_dom_sf"/>
</dbReference>
<gene>
    <name evidence="5" type="ORF">PYK22_00995</name>
</gene>
<dbReference type="SUPFAM" id="SSF48439">
    <property type="entry name" value="Protein prenylyltransferase"/>
    <property type="match status" value="1"/>
</dbReference>
<keyword evidence="6" id="KW-1185">Reference proteome</keyword>
<evidence type="ECO:0000256" key="1">
    <source>
        <dbReference type="ARBA" id="ARBA00022737"/>
    </source>
</evidence>
<feature type="region of interest" description="Disordered" evidence="4">
    <location>
        <begin position="257"/>
        <end position="281"/>
    </location>
</feature>
<dbReference type="GO" id="GO:0008318">
    <property type="term" value="F:protein prenyltransferase activity"/>
    <property type="evidence" value="ECO:0007669"/>
    <property type="project" value="InterPro"/>
</dbReference>
<feature type="compositionally biased region" description="Basic and acidic residues" evidence="4">
    <location>
        <begin position="257"/>
        <end position="274"/>
    </location>
</feature>
<reference evidence="5 6" key="1">
    <citation type="submission" date="2013-12" db="EMBL/GenBank/DDBJ databases">
        <authorList>
            <person name="Stott M."/>
        </authorList>
    </citation>
    <scope>NUCLEOTIDE SEQUENCE [LARGE SCALE GENOMIC DNA]</scope>
    <source>
        <strain evidence="5 6">K22</strain>
    </source>
</reference>
<sequence>MRAFFVRLGVALIAACCVSGCSVINRIRAKNEINEGARAYHERKYAEAQQHFERALELDPEQKNAQFFIARAIHAQYKPGVDTPENIAKAEAAIEAYKKVLEHDPNNDEAYNAVAYLYGAIKQDDKQRDWIMQRANLQTIPPEKRAEAYTVLASKEWQCSYTITEQQENKQTVMKDGKAIIQYKKPKNQADFDQALRCATHGLELINKAIELNPNSESAWSYKTNLLLEMVKLAEMEGNAEKRAQYDKQYKEAQEMTLKLSEEARRRREAEAKKSPAQKAS</sequence>
<dbReference type="Proteomes" id="UP000031518">
    <property type="component" value="Unassembled WGS sequence"/>
</dbReference>
<dbReference type="AlphaFoldDB" id="A0A0B6WXI9"/>
<reference evidence="5 6" key="2">
    <citation type="submission" date="2015-01" db="EMBL/GenBank/DDBJ databases">
        <title>Complete genome sequence of Pyrinomonas methylaliphatogenes type strain K22T.</title>
        <authorList>
            <person name="Lee K.C.Y."/>
            <person name="Power J.F."/>
            <person name="Dunfield P.F."/>
            <person name="Morgan X.C."/>
            <person name="Huttenhower C."/>
            <person name="Stott M.B."/>
        </authorList>
    </citation>
    <scope>NUCLEOTIDE SEQUENCE [LARGE SCALE GENOMIC DNA]</scope>
    <source>
        <strain evidence="5 6">K22</strain>
    </source>
</reference>
<feature type="repeat" description="TPR" evidence="3">
    <location>
        <begin position="29"/>
        <end position="62"/>
    </location>
</feature>